<dbReference type="WBParaSite" id="nRc.2.0.1.t18163-RA">
    <property type="protein sequence ID" value="nRc.2.0.1.t18163-RA"/>
    <property type="gene ID" value="nRc.2.0.1.g18163"/>
</dbReference>
<sequence>IYYLKNFRIIVPALFNFGINKLSLGCSHTYNMCCLPTILLGAMLAELLRAPRMLAEQRAEV</sequence>
<dbReference type="AlphaFoldDB" id="A0A915IVR1"/>
<accession>A0A915IVR1</accession>
<name>A0A915IVR1_ROMCU</name>
<evidence type="ECO:0000313" key="1">
    <source>
        <dbReference type="Proteomes" id="UP000887565"/>
    </source>
</evidence>
<evidence type="ECO:0000313" key="2">
    <source>
        <dbReference type="WBParaSite" id="nRc.2.0.1.t18163-RA"/>
    </source>
</evidence>
<reference evidence="2" key="1">
    <citation type="submission" date="2022-11" db="UniProtKB">
        <authorList>
            <consortium name="WormBaseParasite"/>
        </authorList>
    </citation>
    <scope>IDENTIFICATION</scope>
</reference>
<dbReference type="Proteomes" id="UP000887565">
    <property type="component" value="Unplaced"/>
</dbReference>
<protein>
    <submittedName>
        <fullName evidence="2">Uncharacterized protein</fullName>
    </submittedName>
</protein>
<organism evidence="1 2">
    <name type="scientific">Romanomermis culicivorax</name>
    <name type="common">Nematode worm</name>
    <dbReference type="NCBI Taxonomy" id="13658"/>
    <lineage>
        <taxon>Eukaryota</taxon>
        <taxon>Metazoa</taxon>
        <taxon>Ecdysozoa</taxon>
        <taxon>Nematoda</taxon>
        <taxon>Enoplea</taxon>
        <taxon>Dorylaimia</taxon>
        <taxon>Mermithida</taxon>
        <taxon>Mermithoidea</taxon>
        <taxon>Mermithidae</taxon>
        <taxon>Romanomermis</taxon>
    </lineage>
</organism>
<keyword evidence="1" id="KW-1185">Reference proteome</keyword>
<proteinExistence type="predicted"/>